<keyword evidence="3" id="KW-1185">Reference proteome</keyword>
<proteinExistence type="predicted"/>
<feature type="region of interest" description="Disordered" evidence="1">
    <location>
        <begin position="1"/>
        <end position="31"/>
    </location>
</feature>
<gene>
    <name evidence="2" type="ORF">L227DRAFT_617449</name>
</gene>
<reference evidence="2" key="1">
    <citation type="journal article" date="2018" name="Genome Biol. Evol.">
        <title>Genomics and development of Lentinus tigrinus, a white-rot wood-decaying mushroom with dimorphic fruiting bodies.</title>
        <authorList>
            <person name="Wu B."/>
            <person name="Xu Z."/>
            <person name="Knudson A."/>
            <person name="Carlson A."/>
            <person name="Chen N."/>
            <person name="Kovaka S."/>
            <person name="LaButti K."/>
            <person name="Lipzen A."/>
            <person name="Pennachio C."/>
            <person name="Riley R."/>
            <person name="Schakwitz W."/>
            <person name="Umezawa K."/>
            <person name="Ohm R.A."/>
            <person name="Grigoriev I.V."/>
            <person name="Nagy L.G."/>
            <person name="Gibbons J."/>
            <person name="Hibbett D."/>
        </authorList>
    </citation>
    <scope>NUCLEOTIDE SEQUENCE [LARGE SCALE GENOMIC DNA]</scope>
    <source>
        <strain evidence="2">ALCF2SS1-6</strain>
    </source>
</reference>
<feature type="compositionally biased region" description="Polar residues" evidence="1">
    <location>
        <begin position="1"/>
        <end position="14"/>
    </location>
</feature>
<name>A0A5C2RMY5_9APHY</name>
<evidence type="ECO:0000256" key="1">
    <source>
        <dbReference type="SAM" id="MobiDB-lite"/>
    </source>
</evidence>
<dbReference type="AlphaFoldDB" id="A0A5C2RMY5"/>
<sequence length="182" mass="20346">MSAPPNSDTHTNAEASPAGGTPQNYDRPRSVPIGQVLRRVWDALPQEAKDEFARLDQEREAEDARRAQSRGICEPEWYELDISDDFCPTLAAPPVSESEGLELVSMVEDTPQAWAPPLLSGFHVDRVQEAAAFEIMARDLAERHVDPNAARVHAEFAEVLMRERLVREMMHEQGTDTAGRNE</sequence>
<organism evidence="2 3">
    <name type="scientific">Lentinus tigrinus ALCF2SS1-6</name>
    <dbReference type="NCBI Taxonomy" id="1328759"/>
    <lineage>
        <taxon>Eukaryota</taxon>
        <taxon>Fungi</taxon>
        <taxon>Dikarya</taxon>
        <taxon>Basidiomycota</taxon>
        <taxon>Agaricomycotina</taxon>
        <taxon>Agaricomycetes</taxon>
        <taxon>Polyporales</taxon>
        <taxon>Polyporaceae</taxon>
        <taxon>Lentinus</taxon>
    </lineage>
</organism>
<evidence type="ECO:0000313" key="2">
    <source>
        <dbReference type="EMBL" id="RPD52883.1"/>
    </source>
</evidence>
<dbReference type="EMBL" id="ML122336">
    <property type="protein sequence ID" value="RPD52883.1"/>
    <property type="molecule type" value="Genomic_DNA"/>
</dbReference>
<dbReference type="Proteomes" id="UP000313359">
    <property type="component" value="Unassembled WGS sequence"/>
</dbReference>
<dbReference type="OrthoDB" id="10529544at2759"/>
<accession>A0A5C2RMY5</accession>
<evidence type="ECO:0000313" key="3">
    <source>
        <dbReference type="Proteomes" id="UP000313359"/>
    </source>
</evidence>
<protein>
    <submittedName>
        <fullName evidence="2">Uncharacterized protein</fullName>
    </submittedName>
</protein>